<sequence>MHRVGQNLMKASATYRKFWKPASDRVMALVMLILAGPVMLLLAVVLKLLGHPVIFKHVRPGLNARPFTLYKFTSMRSGEIFPFGRFLRRTSLDELPQLFNILKGEMSFVGPRPLLMEYLAVYNETQQKRHLQKPGVTGWAQVNGRNECTFEEKLAFDVYYVEHCSFRFDFLILCKTVSQIFKWRESDFHAIHTKVPHTLES</sequence>
<dbReference type="InterPro" id="IPR003362">
    <property type="entry name" value="Bact_transf"/>
</dbReference>
<keyword evidence="2" id="KW-0472">Membrane</keyword>
<dbReference type="AlphaFoldDB" id="A0A3D9L3I9"/>
<accession>A0A3D9L3I9</accession>
<organism evidence="4 5">
    <name type="scientific">Marinoscillum furvescens DSM 4134</name>
    <dbReference type="NCBI Taxonomy" id="1122208"/>
    <lineage>
        <taxon>Bacteria</taxon>
        <taxon>Pseudomonadati</taxon>
        <taxon>Bacteroidota</taxon>
        <taxon>Cytophagia</taxon>
        <taxon>Cytophagales</taxon>
        <taxon>Reichenbachiellaceae</taxon>
        <taxon>Marinoscillum</taxon>
    </lineage>
</organism>
<dbReference type="EMBL" id="QREG01000012">
    <property type="protein sequence ID" value="RED97541.1"/>
    <property type="molecule type" value="Genomic_DNA"/>
</dbReference>
<evidence type="ECO:0000256" key="1">
    <source>
        <dbReference type="ARBA" id="ARBA00006464"/>
    </source>
</evidence>
<protein>
    <submittedName>
        <fullName evidence="4">Undecaprenyl phosphate N,N'-diacetylbacillosamine 1-phosphate transferase</fullName>
    </submittedName>
</protein>
<name>A0A3D9L3I9_MARFU</name>
<keyword evidence="2" id="KW-0812">Transmembrane</keyword>
<evidence type="ECO:0000259" key="3">
    <source>
        <dbReference type="Pfam" id="PF02397"/>
    </source>
</evidence>
<gene>
    <name evidence="4" type="ORF">C7460_112152</name>
</gene>
<dbReference type="PANTHER" id="PTHR30576">
    <property type="entry name" value="COLANIC BIOSYNTHESIS UDP-GLUCOSE LIPID CARRIER TRANSFERASE"/>
    <property type="match status" value="1"/>
</dbReference>
<reference evidence="4 5" key="1">
    <citation type="submission" date="2018-07" db="EMBL/GenBank/DDBJ databases">
        <title>Genomic Encyclopedia of Type Strains, Phase IV (KMG-IV): sequencing the most valuable type-strain genomes for metagenomic binning, comparative biology and taxonomic classification.</title>
        <authorList>
            <person name="Goeker M."/>
        </authorList>
    </citation>
    <scope>NUCLEOTIDE SEQUENCE [LARGE SCALE GENOMIC DNA]</scope>
    <source>
        <strain evidence="4 5">DSM 4134</strain>
    </source>
</reference>
<dbReference type="GO" id="GO:0016780">
    <property type="term" value="F:phosphotransferase activity, for other substituted phosphate groups"/>
    <property type="evidence" value="ECO:0007669"/>
    <property type="project" value="TreeGrafter"/>
</dbReference>
<evidence type="ECO:0000256" key="2">
    <source>
        <dbReference type="SAM" id="Phobius"/>
    </source>
</evidence>
<keyword evidence="5" id="KW-1185">Reference proteome</keyword>
<feature type="domain" description="Bacterial sugar transferase" evidence="3">
    <location>
        <begin position="20"/>
        <end position="182"/>
    </location>
</feature>
<evidence type="ECO:0000313" key="5">
    <source>
        <dbReference type="Proteomes" id="UP000256779"/>
    </source>
</evidence>
<dbReference type="PANTHER" id="PTHR30576:SF8">
    <property type="entry name" value="UNDECAPRENYL-PHOSPHATE GALACTOSE PHOSPHOTRANSFERASE"/>
    <property type="match status" value="1"/>
</dbReference>
<keyword evidence="4" id="KW-0808">Transferase</keyword>
<dbReference type="Proteomes" id="UP000256779">
    <property type="component" value="Unassembled WGS sequence"/>
</dbReference>
<comment type="caution">
    <text evidence="4">The sequence shown here is derived from an EMBL/GenBank/DDBJ whole genome shotgun (WGS) entry which is preliminary data.</text>
</comment>
<proteinExistence type="inferred from homology"/>
<evidence type="ECO:0000313" key="4">
    <source>
        <dbReference type="EMBL" id="RED97541.1"/>
    </source>
</evidence>
<dbReference type="Pfam" id="PF02397">
    <property type="entry name" value="Bac_transf"/>
    <property type="match status" value="1"/>
</dbReference>
<feature type="transmembrane region" description="Helical" evidence="2">
    <location>
        <begin position="26"/>
        <end position="49"/>
    </location>
</feature>
<keyword evidence="2" id="KW-1133">Transmembrane helix</keyword>
<comment type="similarity">
    <text evidence="1">Belongs to the bacterial sugar transferase family.</text>
</comment>